<comment type="catalytic activity">
    <reaction evidence="1">
        <text>Hydrolysis of terminal non-reducing N-acetyl-D-hexosamine residues in N-acetyl-beta-D-hexosaminides.</text>
        <dbReference type="EC" id="3.2.1.52"/>
    </reaction>
</comment>
<dbReference type="EC" id="3.2.1.52" evidence="3"/>
<dbReference type="PRINTS" id="PR00133">
    <property type="entry name" value="GLHYDRLASE3"/>
</dbReference>
<dbReference type="EMBL" id="VOHY01000001">
    <property type="protein sequence ID" value="TWV79371.1"/>
    <property type="molecule type" value="Genomic_DNA"/>
</dbReference>
<dbReference type="Gene3D" id="3.20.20.300">
    <property type="entry name" value="Glycoside hydrolase, family 3, N-terminal domain"/>
    <property type="match status" value="1"/>
</dbReference>
<comment type="similarity">
    <text evidence="2">Belongs to the glycosyl hydrolase 3 family.</text>
</comment>
<dbReference type="Pfam" id="PF00144">
    <property type="entry name" value="Beta-lactamase"/>
    <property type="match status" value="1"/>
</dbReference>
<dbReference type="SUPFAM" id="SSF51445">
    <property type="entry name" value="(Trans)glycosidases"/>
    <property type="match status" value="1"/>
</dbReference>
<dbReference type="AlphaFoldDB" id="A0A5C6LJX1"/>
<dbReference type="InterPro" id="IPR001466">
    <property type="entry name" value="Beta-lactam-related"/>
</dbReference>
<proteinExistence type="inferred from homology"/>
<evidence type="ECO:0000256" key="5">
    <source>
        <dbReference type="ARBA" id="ARBA00023295"/>
    </source>
</evidence>
<keyword evidence="4 9" id="KW-0378">Hydrolase</keyword>
<dbReference type="InterPro" id="IPR036962">
    <property type="entry name" value="Glyco_hydro_3_N_sf"/>
</dbReference>
<evidence type="ECO:0000256" key="2">
    <source>
        <dbReference type="ARBA" id="ARBA00005336"/>
    </source>
</evidence>
<protein>
    <recommendedName>
        <fullName evidence="3">beta-N-acetylhexosaminidase</fullName>
        <ecNumber evidence="3">3.2.1.52</ecNumber>
    </recommendedName>
</protein>
<accession>A0A5C6LJX1</accession>
<dbReference type="InterPro" id="IPR050226">
    <property type="entry name" value="NagZ_Beta-hexosaminidase"/>
</dbReference>
<comment type="caution">
    <text evidence="9">The sequence shown here is derived from an EMBL/GenBank/DDBJ whole genome shotgun (WGS) entry which is preliminary data.</text>
</comment>
<dbReference type="InterPro" id="IPR001764">
    <property type="entry name" value="Glyco_hydro_3_N"/>
</dbReference>
<name>A0A5C6LJX1_BACFG</name>
<evidence type="ECO:0000259" key="7">
    <source>
        <dbReference type="Pfam" id="PF00144"/>
    </source>
</evidence>
<evidence type="ECO:0000256" key="4">
    <source>
        <dbReference type="ARBA" id="ARBA00022801"/>
    </source>
</evidence>
<dbReference type="Pfam" id="PF00933">
    <property type="entry name" value="Glyco_hydro_3"/>
    <property type="match status" value="1"/>
</dbReference>
<evidence type="ECO:0000256" key="6">
    <source>
        <dbReference type="SAM" id="SignalP"/>
    </source>
</evidence>
<feature type="signal peptide" evidence="6">
    <location>
        <begin position="1"/>
        <end position="19"/>
    </location>
</feature>
<gene>
    <name evidence="9" type="ORF">FSA08_00420</name>
</gene>
<reference evidence="9 10" key="1">
    <citation type="submission" date="2019-08" db="EMBL/GenBank/DDBJ databases">
        <title>Genome sequencing of Bacteroides fragilis Sample_iSURF_9.</title>
        <authorList>
            <person name="Chandler J.E."/>
            <person name="Ruoff K.L."/>
            <person name="Price C.E."/>
            <person name="Valls R.A."/>
            <person name="O'Toole G.A."/>
        </authorList>
    </citation>
    <scope>NUCLEOTIDE SEQUENCE [LARGE SCALE GENOMIC DNA]</scope>
    <source>
        <strain evidence="9 10">CFPLTA004_1B</strain>
    </source>
</reference>
<evidence type="ECO:0000259" key="8">
    <source>
        <dbReference type="Pfam" id="PF00933"/>
    </source>
</evidence>
<evidence type="ECO:0000313" key="10">
    <source>
        <dbReference type="Proteomes" id="UP000318041"/>
    </source>
</evidence>
<sequence>MLKQLLTVVFLLSAGTLWAQQAAGLLPVQEDTHCKEWVEQTLSRMKLKDKVGQLFVYTLAPRADKDTEKLVGKLTRKFKVGAFLYSEGTVEDQANLTNYAQRQSKIPLMITFDGEWGLAMRLENTPVFPRNAALGCISDNTLIEAYGQEVARELREIGAHVNFAPDADVNTNPENPVIHVRSFGENPKTVAEKVIAYGRGLETGGILSVSKHFPGHGDTDVDSHQALPAVYYNRARLDSVELYPFKEAIQAGLGGVMVGHLQVPALEPDRITPSSLSHSIVTDLLRGELGFNGLVFTDALAMKGVAAESDVTVKALKAGNDMVLVQQNVEKAQESVVQAIKDGRLTMEEIDAKCRRILAYKYRLGLSRRPMIPVDGLSDRIHTPEAQALVTKLRTSAVTVLGNYFQILPLTATKGEIAVLTVGDEGSDASFIEGLRSELPLKTFRMDKNTGEEERRKIVKELGNYRRVVVCITVQDKEAGEYRSFFAGFRPQAPVVYAFFTSYRALASLEEAAARSAAVVLAHSGEEDLQRYVADVVLGKASATGRLSMRIGNTFAAGSGVDVISGSPAGIAPEDYGLKSYRLHRIDSVVAAGLAAKAFPGCQVLVLRHGQPVYDKCFGTHSVTDTTPVRATDLFDLASLTKTSATLLAVMKLYDQGRIELTDAVSKYVPALRATNKKNITIRELLLHESGLVPYIRFYRDAIDEYSVTGPFTQGFVDEWHHTRMGEYTYACSDFKFKKGLVSATKTSGHTLQIADGLWLDKKFKAAMMKSIAQSELDRKRFVYSDIGFILLQQVVEAVTGKTLDAYLVSEFYRPMGLEHTLFQPLNRYKKADIMPTAANDYLRRQDLCGYVHDEAAAFMGGVSGNAGLFSTAQELGKIYQMILNEGELDGKRYLRPETCRIFTTEKSAVSHRGLGYDKPNLKDPKANACASSAPASVYGHTGFTGTCAWVDPENDLVYIFLSNRLCPDAWNGKLNSMKIRQAVQEVIYQSLYTPE</sequence>
<dbReference type="Gene3D" id="3.40.710.10">
    <property type="entry name" value="DD-peptidase/beta-lactamase superfamily"/>
    <property type="match status" value="1"/>
</dbReference>
<evidence type="ECO:0000256" key="3">
    <source>
        <dbReference type="ARBA" id="ARBA00012663"/>
    </source>
</evidence>
<keyword evidence="6" id="KW-0732">Signal</keyword>
<dbReference type="InterPro" id="IPR017853">
    <property type="entry name" value="GH"/>
</dbReference>
<dbReference type="PROSITE" id="PS00775">
    <property type="entry name" value="GLYCOSYL_HYDROL_F3"/>
    <property type="match status" value="1"/>
</dbReference>
<dbReference type="GO" id="GO:0005975">
    <property type="term" value="P:carbohydrate metabolic process"/>
    <property type="evidence" value="ECO:0007669"/>
    <property type="project" value="InterPro"/>
</dbReference>
<evidence type="ECO:0000256" key="1">
    <source>
        <dbReference type="ARBA" id="ARBA00001231"/>
    </source>
</evidence>
<dbReference type="Proteomes" id="UP000318041">
    <property type="component" value="Unassembled WGS sequence"/>
</dbReference>
<organism evidence="9 10">
    <name type="scientific">Bacteroides fragilis</name>
    <dbReference type="NCBI Taxonomy" id="817"/>
    <lineage>
        <taxon>Bacteria</taxon>
        <taxon>Pseudomonadati</taxon>
        <taxon>Bacteroidota</taxon>
        <taxon>Bacteroidia</taxon>
        <taxon>Bacteroidales</taxon>
        <taxon>Bacteroidaceae</taxon>
        <taxon>Bacteroides</taxon>
    </lineage>
</organism>
<keyword evidence="5" id="KW-0326">Glycosidase</keyword>
<feature type="domain" description="Glycoside hydrolase family 3 N-terminal" evidence="8">
    <location>
        <begin position="47"/>
        <end position="358"/>
    </location>
</feature>
<dbReference type="RefSeq" id="WP_049099927.1">
    <property type="nucleotide sequence ID" value="NZ_JACEFH010000001.1"/>
</dbReference>
<evidence type="ECO:0000313" key="9">
    <source>
        <dbReference type="EMBL" id="TWV79371.1"/>
    </source>
</evidence>
<dbReference type="GO" id="GO:0004563">
    <property type="term" value="F:beta-N-acetylhexosaminidase activity"/>
    <property type="evidence" value="ECO:0007669"/>
    <property type="project" value="UniProtKB-EC"/>
</dbReference>
<dbReference type="InterPro" id="IPR012338">
    <property type="entry name" value="Beta-lactam/transpept-like"/>
</dbReference>
<dbReference type="PANTHER" id="PTHR30480">
    <property type="entry name" value="BETA-HEXOSAMINIDASE-RELATED"/>
    <property type="match status" value="1"/>
</dbReference>
<dbReference type="GO" id="GO:0009254">
    <property type="term" value="P:peptidoglycan turnover"/>
    <property type="evidence" value="ECO:0007669"/>
    <property type="project" value="TreeGrafter"/>
</dbReference>
<feature type="domain" description="Beta-lactamase-related" evidence="7">
    <location>
        <begin position="586"/>
        <end position="966"/>
    </location>
</feature>
<dbReference type="SUPFAM" id="SSF56601">
    <property type="entry name" value="beta-lactamase/transpeptidase-like"/>
    <property type="match status" value="1"/>
</dbReference>
<feature type="chain" id="PRO_5041092068" description="beta-N-acetylhexosaminidase" evidence="6">
    <location>
        <begin position="20"/>
        <end position="996"/>
    </location>
</feature>
<dbReference type="PANTHER" id="PTHR30480:SF13">
    <property type="entry name" value="BETA-HEXOSAMINIDASE"/>
    <property type="match status" value="1"/>
</dbReference>
<dbReference type="InterPro" id="IPR019800">
    <property type="entry name" value="Glyco_hydro_3_AS"/>
</dbReference>